<accession>A0A7C4BBZ8</accession>
<sequence length="271" mass="30199">MERVIKKSVSIPFPIIGIPIRDLYTPYVIMPSNITCNLNIRISEKASKNSAQIREGDLVGSEAIFSYINGFLSELGYRAINGSFLVECTDSPPLIPVFAVASMEILKAVLKMGHSDYITMLNVLALFDEKKLGLDPGYSRALRCAYTYNAVCIARGYDELIKLGSRKLLVKKLSEVACTRVCNAIGNPYDAITLSLFYKLSTHVIGLLAQAVKEWNEEKVHSLRKFLDLYMVLESSIVKEYIGGEDLPVGYSIKSVVDYNSIKFYKVNALV</sequence>
<gene>
    <name evidence="1" type="ORF">ENV14_00530</name>
</gene>
<dbReference type="EMBL" id="DTFF01000005">
    <property type="protein sequence ID" value="HGI86877.1"/>
    <property type="molecule type" value="Genomic_DNA"/>
</dbReference>
<organism evidence="1">
    <name type="scientific">Ignisphaera aggregans</name>
    <dbReference type="NCBI Taxonomy" id="334771"/>
    <lineage>
        <taxon>Archaea</taxon>
        <taxon>Thermoproteota</taxon>
        <taxon>Thermoprotei</taxon>
        <taxon>Desulfurococcales</taxon>
        <taxon>Desulfurococcaceae</taxon>
        <taxon>Ignisphaera</taxon>
    </lineage>
</organism>
<protein>
    <submittedName>
        <fullName evidence="1">Uncharacterized protein</fullName>
    </submittedName>
</protein>
<name>A0A7C4BBZ8_9CREN</name>
<proteinExistence type="predicted"/>
<evidence type="ECO:0000313" key="1">
    <source>
        <dbReference type="EMBL" id="HGI86877.1"/>
    </source>
</evidence>
<dbReference type="AlphaFoldDB" id="A0A7C4BBZ8"/>
<comment type="caution">
    <text evidence="1">The sequence shown here is derived from an EMBL/GenBank/DDBJ whole genome shotgun (WGS) entry which is preliminary data.</text>
</comment>
<reference evidence="1" key="1">
    <citation type="journal article" date="2020" name="mSystems">
        <title>Genome- and Community-Level Interaction Insights into Carbon Utilization and Element Cycling Functions of Hydrothermarchaeota in Hydrothermal Sediment.</title>
        <authorList>
            <person name="Zhou Z."/>
            <person name="Liu Y."/>
            <person name="Xu W."/>
            <person name="Pan J."/>
            <person name="Luo Z.H."/>
            <person name="Li M."/>
        </authorList>
    </citation>
    <scope>NUCLEOTIDE SEQUENCE [LARGE SCALE GENOMIC DNA]</scope>
    <source>
        <strain evidence="1">SpSt-732</strain>
    </source>
</reference>